<accession>X6NLM8</accession>
<evidence type="ECO:0008006" key="3">
    <source>
        <dbReference type="Google" id="ProtNLM"/>
    </source>
</evidence>
<keyword evidence="2" id="KW-1185">Reference proteome</keyword>
<protein>
    <recommendedName>
        <fullName evidence="3">Kelch motif family protein</fullName>
    </recommendedName>
</protein>
<comment type="caution">
    <text evidence="1">The sequence shown here is derived from an EMBL/GenBank/DDBJ whole genome shotgun (WGS) entry which is preliminary data.</text>
</comment>
<reference evidence="1 2" key="1">
    <citation type="journal article" date="2013" name="Curr. Biol.">
        <title>The Genome of the Foraminiferan Reticulomyxa filosa.</title>
        <authorList>
            <person name="Glockner G."/>
            <person name="Hulsmann N."/>
            <person name="Schleicher M."/>
            <person name="Noegel A.A."/>
            <person name="Eichinger L."/>
            <person name="Gallinger C."/>
            <person name="Pawlowski J."/>
            <person name="Sierra R."/>
            <person name="Euteneuer U."/>
            <person name="Pillet L."/>
            <person name="Moustafa A."/>
            <person name="Platzer M."/>
            <person name="Groth M."/>
            <person name="Szafranski K."/>
            <person name="Schliwa M."/>
        </authorList>
    </citation>
    <scope>NUCLEOTIDE SEQUENCE [LARGE SCALE GENOMIC DNA]</scope>
</reference>
<proteinExistence type="predicted"/>
<evidence type="ECO:0000313" key="2">
    <source>
        <dbReference type="Proteomes" id="UP000023152"/>
    </source>
</evidence>
<name>X6NLM8_RETFI</name>
<evidence type="ECO:0000313" key="1">
    <source>
        <dbReference type="EMBL" id="ETO26818.1"/>
    </source>
</evidence>
<dbReference type="InterPro" id="IPR015915">
    <property type="entry name" value="Kelch-typ_b-propeller"/>
</dbReference>
<dbReference type="AlphaFoldDB" id="X6NLM8"/>
<sequence length="129" mass="15017">MNEFLLFKGQSGLSIIYDEYKNIFHYENVDADENIKFNSYGYVYINDFILFFGGGYSGDVSKSVYKYSIQNKQWTAYQNQDNASEIDFGQSMFKIVSNIVFDVPAFSPILQHYKSVVQFRFSCQVLILI</sequence>
<organism evidence="1 2">
    <name type="scientific">Reticulomyxa filosa</name>
    <dbReference type="NCBI Taxonomy" id="46433"/>
    <lineage>
        <taxon>Eukaryota</taxon>
        <taxon>Sar</taxon>
        <taxon>Rhizaria</taxon>
        <taxon>Retaria</taxon>
        <taxon>Foraminifera</taxon>
        <taxon>Monothalamids</taxon>
        <taxon>Reticulomyxidae</taxon>
        <taxon>Reticulomyxa</taxon>
    </lineage>
</organism>
<dbReference type="EMBL" id="ASPP01007614">
    <property type="protein sequence ID" value="ETO26818.1"/>
    <property type="molecule type" value="Genomic_DNA"/>
</dbReference>
<dbReference type="Proteomes" id="UP000023152">
    <property type="component" value="Unassembled WGS sequence"/>
</dbReference>
<dbReference type="SUPFAM" id="SSF117281">
    <property type="entry name" value="Kelch motif"/>
    <property type="match status" value="1"/>
</dbReference>
<gene>
    <name evidence="1" type="ORF">RFI_10315</name>
</gene>
<dbReference type="OrthoDB" id="432528at2759"/>